<dbReference type="NCBIfam" id="TIGR03619">
    <property type="entry name" value="F420_Rv2161c"/>
    <property type="match status" value="1"/>
</dbReference>
<dbReference type="Pfam" id="PF00296">
    <property type="entry name" value="Bac_luciferase"/>
    <property type="match status" value="1"/>
</dbReference>
<proteinExistence type="predicted"/>
<dbReference type="Gene3D" id="3.20.20.30">
    <property type="entry name" value="Luciferase-like domain"/>
    <property type="match status" value="1"/>
</dbReference>
<comment type="caution">
    <text evidence="6">The sequence shown here is derived from an EMBL/GenBank/DDBJ whole genome shotgun (WGS) entry which is preliminary data.</text>
</comment>
<dbReference type="InterPro" id="IPR036661">
    <property type="entry name" value="Luciferase-like_sf"/>
</dbReference>
<dbReference type="GO" id="GO:0046306">
    <property type="term" value="P:alkanesulfonate catabolic process"/>
    <property type="evidence" value="ECO:0007669"/>
    <property type="project" value="TreeGrafter"/>
</dbReference>
<dbReference type="EMBL" id="JACHWY010000003">
    <property type="protein sequence ID" value="MBB3048261.1"/>
    <property type="molecule type" value="Genomic_DNA"/>
</dbReference>
<evidence type="ECO:0000256" key="3">
    <source>
        <dbReference type="ARBA" id="ARBA00023002"/>
    </source>
</evidence>
<keyword evidence="2" id="KW-0288">FMN</keyword>
<keyword evidence="4" id="KW-0503">Monooxygenase</keyword>
<dbReference type="AlphaFoldDB" id="A0A7W4W6B2"/>
<dbReference type="GO" id="GO:0008726">
    <property type="term" value="F:alkanesulfonate monooxygenase activity"/>
    <property type="evidence" value="ECO:0007669"/>
    <property type="project" value="TreeGrafter"/>
</dbReference>
<dbReference type="PANTHER" id="PTHR42847">
    <property type="entry name" value="ALKANESULFONATE MONOOXYGENASE"/>
    <property type="match status" value="1"/>
</dbReference>
<gene>
    <name evidence="6" type="ORF">FHR99_002535</name>
</gene>
<evidence type="ECO:0000313" key="7">
    <source>
        <dbReference type="Proteomes" id="UP000537130"/>
    </source>
</evidence>
<evidence type="ECO:0000259" key="5">
    <source>
        <dbReference type="Pfam" id="PF00296"/>
    </source>
</evidence>
<evidence type="ECO:0000256" key="4">
    <source>
        <dbReference type="ARBA" id="ARBA00023033"/>
    </source>
</evidence>
<dbReference type="InterPro" id="IPR011251">
    <property type="entry name" value="Luciferase-like_dom"/>
</dbReference>
<protein>
    <submittedName>
        <fullName evidence="6">Putative F420-dependent oxidoreductase</fullName>
    </submittedName>
</protein>
<dbReference type="RefSeq" id="WP_183411054.1">
    <property type="nucleotide sequence ID" value="NZ_JACHWY010000003.1"/>
</dbReference>
<evidence type="ECO:0000313" key="6">
    <source>
        <dbReference type="EMBL" id="MBB3048261.1"/>
    </source>
</evidence>
<dbReference type="Proteomes" id="UP000537130">
    <property type="component" value="Unassembled WGS sequence"/>
</dbReference>
<evidence type="ECO:0000256" key="1">
    <source>
        <dbReference type="ARBA" id="ARBA00022630"/>
    </source>
</evidence>
<keyword evidence="1" id="KW-0285">Flavoprotein</keyword>
<sequence length="289" mass="32330">MKFWQPITWAETDQLIEIARFAEEVGFHGVMSGDHALYPGVMEAGYPYSDSGYPPQTEDSEYPDQWALFGAVAAATTTLRFTCGVYVLPLRNPIEVAKACATLDILSDGRFVLGAGAGWMREEFDIYGIDFKTRGKRLDECLEALRVLWKPELVEYHGDYIDFPPIRLAPAPKNDIPIYIGGANKLALRRAARYGDGWIGAGNTPEEVPQVLAELNQLRSDYGRADRPFDTLIGLMAEPDLAMFQRLAEHGMSSGLNMPFEYALGKGSSLDDKKRMMEQFANRIIRPYS</sequence>
<keyword evidence="3" id="KW-0560">Oxidoreductase</keyword>
<dbReference type="SUPFAM" id="SSF51679">
    <property type="entry name" value="Bacterial luciferase-like"/>
    <property type="match status" value="1"/>
</dbReference>
<dbReference type="InterPro" id="IPR050172">
    <property type="entry name" value="SsuD_RutA_monooxygenase"/>
</dbReference>
<organism evidence="6 7">
    <name type="scientific">Litorivivens lipolytica</name>
    <dbReference type="NCBI Taxonomy" id="1524264"/>
    <lineage>
        <taxon>Bacteria</taxon>
        <taxon>Pseudomonadati</taxon>
        <taxon>Pseudomonadota</taxon>
        <taxon>Gammaproteobacteria</taxon>
        <taxon>Litorivivens</taxon>
    </lineage>
</organism>
<accession>A0A7W4W6B2</accession>
<dbReference type="InterPro" id="IPR019921">
    <property type="entry name" value="Lucif-like_OxRdtase_Rv2161c"/>
</dbReference>
<name>A0A7W4W6B2_9GAMM</name>
<feature type="domain" description="Luciferase-like" evidence="5">
    <location>
        <begin position="12"/>
        <end position="235"/>
    </location>
</feature>
<reference evidence="6 7" key="1">
    <citation type="submission" date="2020-08" db="EMBL/GenBank/DDBJ databases">
        <title>Genomic Encyclopedia of Type Strains, Phase III (KMG-III): the genomes of soil and plant-associated and newly described type strains.</title>
        <authorList>
            <person name="Whitman W."/>
        </authorList>
    </citation>
    <scope>NUCLEOTIDE SEQUENCE [LARGE SCALE GENOMIC DNA]</scope>
    <source>
        <strain evidence="6 7">CECT 8654</strain>
    </source>
</reference>
<evidence type="ECO:0000256" key="2">
    <source>
        <dbReference type="ARBA" id="ARBA00022643"/>
    </source>
</evidence>
<keyword evidence="7" id="KW-1185">Reference proteome</keyword>
<dbReference type="PANTHER" id="PTHR42847:SF4">
    <property type="entry name" value="ALKANESULFONATE MONOOXYGENASE-RELATED"/>
    <property type="match status" value="1"/>
</dbReference>